<name>A0A645IH24_9ZZZZ</name>
<evidence type="ECO:0000256" key="5">
    <source>
        <dbReference type="ARBA" id="ARBA00022989"/>
    </source>
</evidence>
<evidence type="ECO:0000256" key="7">
    <source>
        <dbReference type="SAM" id="Phobius"/>
    </source>
</evidence>
<dbReference type="InterPro" id="IPR004681">
    <property type="entry name" value="TRAP_DctM"/>
</dbReference>
<gene>
    <name evidence="9" type="primary">dctM_100</name>
    <name evidence="9" type="ORF">SDC9_197768</name>
</gene>
<evidence type="ECO:0000313" key="9">
    <source>
        <dbReference type="EMBL" id="MPN50142.1"/>
    </source>
</evidence>
<dbReference type="Pfam" id="PF06808">
    <property type="entry name" value="DctM"/>
    <property type="match status" value="1"/>
</dbReference>
<evidence type="ECO:0000256" key="1">
    <source>
        <dbReference type="ARBA" id="ARBA00004429"/>
    </source>
</evidence>
<comment type="caution">
    <text evidence="9">The sequence shown here is derived from an EMBL/GenBank/DDBJ whole genome shotgun (WGS) entry which is preliminary data.</text>
</comment>
<keyword evidence="3" id="KW-0997">Cell inner membrane</keyword>
<evidence type="ECO:0000259" key="8">
    <source>
        <dbReference type="Pfam" id="PF06808"/>
    </source>
</evidence>
<feature type="domain" description="TRAP C4-dicarboxylate transport system permease DctM subunit" evidence="8">
    <location>
        <begin position="2"/>
        <end position="113"/>
    </location>
</feature>
<protein>
    <submittedName>
        <fullName evidence="9">C4-dicarboxylate TRAP transporter large permease protein DctM</fullName>
    </submittedName>
</protein>
<sequence>MFLNMTDNKYLFLLVAAVIILIAGCFIDSIPIVTILTPILVPVAAQYGVSLVHLGGLMVTGTCIGLITPPMGLNIFMGAQLGNRPVHMVIKKVTPFITVTVIGLLLVMFIPGIVTYLPTLLK</sequence>
<comment type="subcellular location">
    <subcellularLocation>
        <location evidence="1">Cell inner membrane</location>
        <topology evidence="1">Multi-pass membrane protein</topology>
    </subcellularLocation>
</comment>
<proteinExistence type="predicted"/>
<dbReference type="PANTHER" id="PTHR33362">
    <property type="entry name" value="SIALIC ACID TRAP TRANSPORTER PERMEASE PROTEIN SIAT-RELATED"/>
    <property type="match status" value="1"/>
</dbReference>
<dbReference type="InterPro" id="IPR010656">
    <property type="entry name" value="DctM"/>
</dbReference>
<dbReference type="EMBL" id="VSSQ01114030">
    <property type="protein sequence ID" value="MPN50142.1"/>
    <property type="molecule type" value="Genomic_DNA"/>
</dbReference>
<keyword evidence="5 7" id="KW-1133">Transmembrane helix</keyword>
<evidence type="ECO:0000256" key="2">
    <source>
        <dbReference type="ARBA" id="ARBA00022475"/>
    </source>
</evidence>
<feature type="transmembrane region" description="Helical" evidence="7">
    <location>
        <begin position="51"/>
        <end position="76"/>
    </location>
</feature>
<evidence type="ECO:0000256" key="6">
    <source>
        <dbReference type="ARBA" id="ARBA00023136"/>
    </source>
</evidence>
<feature type="transmembrane region" description="Helical" evidence="7">
    <location>
        <begin position="12"/>
        <end position="45"/>
    </location>
</feature>
<keyword evidence="4 7" id="KW-0812">Transmembrane</keyword>
<organism evidence="9">
    <name type="scientific">bioreactor metagenome</name>
    <dbReference type="NCBI Taxonomy" id="1076179"/>
    <lineage>
        <taxon>unclassified sequences</taxon>
        <taxon>metagenomes</taxon>
        <taxon>ecological metagenomes</taxon>
    </lineage>
</organism>
<dbReference type="GO" id="GO:0005886">
    <property type="term" value="C:plasma membrane"/>
    <property type="evidence" value="ECO:0007669"/>
    <property type="project" value="UniProtKB-SubCell"/>
</dbReference>
<evidence type="ECO:0000256" key="3">
    <source>
        <dbReference type="ARBA" id="ARBA00022519"/>
    </source>
</evidence>
<dbReference type="GO" id="GO:0022857">
    <property type="term" value="F:transmembrane transporter activity"/>
    <property type="evidence" value="ECO:0007669"/>
    <property type="project" value="TreeGrafter"/>
</dbReference>
<keyword evidence="6 7" id="KW-0472">Membrane</keyword>
<feature type="transmembrane region" description="Helical" evidence="7">
    <location>
        <begin position="96"/>
        <end position="117"/>
    </location>
</feature>
<accession>A0A645IH24</accession>
<evidence type="ECO:0000256" key="4">
    <source>
        <dbReference type="ARBA" id="ARBA00022692"/>
    </source>
</evidence>
<keyword evidence="2" id="KW-1003">Cell membrane</keyword>
<dbReference type="AlphaFoldDB" id="A0A645IH24"/>
<reference evidence="9" key="1">
    <citation type="submission" date="2019-08" db="EMBL/GenBank/DDBJ databases">
        <authorList>
            <person name="Kucharzyk K."/>
            <person name="Murdoch R.W."/>
            <person name="Higgins S."/>
            <person name="Loffler F."/>
        </authorList>
    </citation>
    <scope>NUCLEOTIDE SEQUENCE</scope>
</reference>